<dbReference type="Pfam" id="PF01740">
    <property type="entry name" value="STAS"/>
    <property type="match status" value="1"/>
</dbReference>
<dbReference type="PANTHER" id="PTHR33495">
    <property type="entry name" value="ANTI-SIGMA FACTOR ANTAGONIST TM_1081-RELATED-RELATED"/>
    <property type="match status" value="1"/>
</dbReference>
<evidence type="ECO:0000313" key="4">
    <source>
        <dbReference type="EMBL" id="KAB7754300.1"/>
    </source>
</evidence>
<feature type="domain" description="STAS" evidence="3">
    <location>
        <begin position="16"/>
        <end position="124"/>
    </location>
</feature>
<dbReference type="InterPro" id="IPR036513">
    <property type="entry name" value="STAS_dom_sf"/>
</dbReference>
<name>A0A5N5V1G5_MYCPH</name>
<dbReference type="SUPFAM" id="SSF52091">
    <property type="entry name" value="SpoIIaa-like"/>
    <property type="match status" value="1"/>
</dbReference>
<dbReference type="GO" id="GO:0043856">
    <property type="term" value="F:anti-sigma factor antagonist activity"/>
    <property type="evidence" value="ECO:0007669"/>
    <property type="project" value="InterPro"/>
</dbReference>
<accession>A0A5N5V1G5</accession>
<dbReference type="PANTHER" id="PTHR33495:SF13">
    <property type="entry name" value="ANTI-SIGMA-F FACTOR ANTAGONIST RSFB"/>
    <property type="match status" value="1"/>
</dbReference>
<dbReference type="NCBIfam" id="TIGR00377">
    <property type="entry name" value="ant_ant_sig"/>
    <property type="match status" value="1"/>
</dbReference>
<dbReference type="CDD" id="cd07043">
    <property type="entry name" value="STAS_anti-anti-sigma_factors"/>
    <property type="match status" value="1"/>
</dbReference>
<reference evidence="4 5" key="1">
    <citation type="submission" date="2012-10" db="EMBL/GenBank/DDBJ databases">
        <title>The draft sequence of the Mycobacterium pheli genome.</title>
        <authorList>
            <person name="Pettersson B.M.F."/>
            <person name="Das S."/>
            <person name="Dasgupta S."/>
            <person name="Bhattacharya A."/>
            <person name="Kirsebom L.A."/>
        </authorList>
    </citation>
    <scope>NUCLEOTIDE SEQUENCE [LARGE SCALE GENOMIC DNA]</scope>
    <source>
        <strain evidence="4 5">CCUG 21000</strain>
    </source>
</reference>
<dbReference type="InterPro" id="IPR003658">
    <property type="entry name" value="Anti-sigma_ant"/>
</dbReference>
<evidence type="ECO:0000256" key="1">
    <source>
        <dbReference type="ARBA" id="ARBA00009013"/>
    </source>
</evidence>
<evidence type="ECO:0000259" key="3">
    <source>
        <dbReference type="PROSITE" id="PS50801"/>
    </source>
</evidence>
<comment type="caution">
    <text evidence="4">The sequence shown here is derived from an EMBL/GenBank/DDBJ whole genome shotgun (WGS) entry which is preliminary data.</text>
</comment>
<keyword evidence="5" id="KW-1185">Reference proteome</keyword>
<dbReference type="EMBL" id="ANBP01000025">
    <property type="protein sequence ID" value="KAB7754300.1"/>
    <property type="molecule type" value="Genomic_DNA"/>
</dbReference>
<dbReference type="Proteomes" id="UP000325690">
    <property type="component" value="Unassembled WGS sequence"/>
</dbReference>
<organism evidence="4 5">
    <name type="scientific">Mycolicibacterium phlei DSM 43239 = CCUG 21000</name>
    <dbReference type="NCBI Taxonomy" id="1226750"/>
    <lineage>
        <taxon>Bacteria</taxon>
        <taxon>Bacillati</taxon>
        <taxon>Actinomycetota</taxon>
        <taxon>Actinomycetes</taxon>
        <taxon>Mycobacteriales</taxon>
        <taxon>Mycobacteriaceae</taxon>
        <taxon>Mycolicibacterium</taxon>
    </lineage>
</organism>
<evidence type="ECO:0000256" key="2">
    <source>
        <dbReference type="RuleBase" id="RU003749"/>
    </source>
</evidence>
<sequence length="128" mass="12993">MAALTGGRLLSRIDPITTSVSHEGGIAVLTVGGDVDLATVPTFEAAIAEALAPEPTALVIDLTAVDFLASAGLQALVATHEKVSKSARFVVVAEGPATSRPIRLTGLDQVFALYPTLEEALAALNAGS</sequence>
<comment type="similarity">
    <text evidence="1 2">Belongs to the anti-sigma-factor antagonist family.</text>
</comment>
<protein>
    <recommendedName>
        <fullName evidence="2">Anti-sigma factor antagonist</fullName>
    </recommendedName>
</protein>
<dbReference type="InterPro" id="IPR002645">
    <property type="entry name" value="STAS_dom"/>
</dbReference>
<dbReference type="AlphaFoldDB" id="A0A5N5V1G5"/>
<dbReference type="Gene3D" id="3.30.750.24">
    <property type="entry name" value="STAS domain"/>
    <property type="match status" value="1"/>
</dbReference>
<proteinExistence type="inferred from homology"/>
<gene>
    <name evidence="4" type="ORF">MPHL21000_17120</name>
</gene>
<evidence type="ECO:0000313" key="5">
    <source>
        <dbReference type="Proteomes" id="UP000325690"/>
    </source>
</evidence>
<dbReference type="PROSITE" id="PS50801">
    <property type="entry name" value="STAS"/>
    <property type="match status" value="1"/>
</dbReference>